<proteinExistence type="predicted"/>
<keyword evidence="1" id="KW-0732">Signal</keyword>
<dbReference type="PANTHER" id="PTHR12480">
    <property type="entry name" value="ARGININE DEMETHYLASE AND LYSYL-HYDROXYLASE JMJD"/>
    <property type="match status" value="1"/>
</dbReference>
<feature type="signal peptide" evidence="1">
    <location>
        <begin position="1"/>
        <end position="27"/>
    </location>
</feature>
<reference evidence="3 4" key="1">
    <citation type="journal article" date="2021" name="MBio">
        <title>A New Model Trypanosomatid, Novymonas esmeraldas: Genomic Perception of Its 'Candidatus Pandoraea novymonadis' Endosymbiont.</title>
        <authorList>
            <person name="Zakharova A."/>
            <person name="Saura A."/>
            <person name="Butenko A."/>
            <person name="Podesvova L."/>
            <person name="Warmusova S."/>
            <person name="Kostygov A.Y."/>
            <person name="Nenarokova A."/>
            <person name="Lukes J."/>
            <person name="Opperdoes F.R."/>
            <person name="Yurchenko V."/>
        </authorList>
    </citation>
    <scope>NUCLEOTIDE SEQUENCE [LARGE SCALE GENOMIC DNA]</scope>
    <source>
        <strain evidence="3 4">E262AT.01</strain>
    </source>
</reference>
<dbReference type="SUPFAM" id="SSF51197">
    <property type="entry name" value="Clavaminate synthase-like"/>
    <property type="match status" value="1"/>
</dbReference>
<name>A0AAW0EWV0_9TRYP</name>
<dbReference type="Pfam" id="PF08007">
    <property type="entry name" value="JmjC_2"/>
    <property type="match status" value="1"/>
</dbReference>
<dbReference type="PROSITE" id="PS51184">
    <property type="entry name" value="JMJC"/>
    <property type="match status" value="1"/>
</dbReference>
<dbReference type="Gene3D" id="2.60.120.650">
    <property type="entry name" value="Cupin"/>
    <property type="match status" value="1"/>
</dbReference>
<dbReference type="GO" id="GO:0000987">
    <property type="term" value="F:cis-regulatory region sequence-specific DNA binding"/>
    <property type="evidence" value="ECO:0007669"/>
    <property type="project" value="TreeGrafter"/>
</dbReference>
<dbReference type="EMBL" id="JAECZO010000141">
    <property type="protein sequence ID" value="KAK7198285.1"/>
    <property type="molecule type" value="Genomic_DNA"/>
</dbReference>
<organism evidence="3 4">
    <name type="scientific">Novymonas esmeraldas</name>
    <dbReference type="NCBI Taxonomy" id="1808958"/>
    <lineage>
        <taxon>Eukaryota</taxon>
        <taxon>Discoba</taxon>
        <taxon>Euglenozoa</taxon>
        <taxon>Kinetoplastea</taxon>
        <taxon>Metakinetoplastina</taxon>
        <taxon>Trypanosomatida</taxon>
        <taxon>Trypanosomatidae</taxon>
        <taxon>Novymonas</taxon>
    </lineage>
</organism>
<keyword evidence="4" id="KW-1185">Reference proteome</keyword>
<comment type="caution">
    <text evidence="3">The sequence shown here is derived from an EMBL/GenBank/DDBJ whole genome shotgun (WGS) entry which is preliminary data.</text>
</comment>
<dbReference type="InterPro" id="IPR003347">
    <property type="entry name" value="JmjC_dom"/>
</dbReference>
<evidence type="ECO:0000259" key="2">
    <source>
        <dbReference type="PROSITE" id="PS51184"/>
    </source>
</evidence>
<dbReference type="Proteomes" id="UP001430356">
    <property type="component" value="Unassembled WGS sequence"/>
</dbReference>
<dbReference type="InterPro" id="IPR050910">
    <property type="entry name" value="JMJD6_ArgDemeth/LysHydrox"/>
</dbReference>
<dbReference type="PANTHER" id="PTHR12480:SF21">
    <property type="entry name" value="JMJC DOMAIN-CONTAINING PROTEIN 8"/>
    <property type="match status" value="1"/>
</dbReference>
<evidence type="ECO:0000313" key="4">
    <source>
        <dbReference type="Proteomes" id="UP001430356"/>
    </source>
</evidence>
<dbReference type="GO" id="GO:0005634">
    <property type="term" value="C:nucleus"/>
    <property type="evidence" value="ECO:0007669"/>
    <property type="project" value="TreeGrafter"/>
</dbReference>
<sequence length="291" mass="33261">MPGVSRWWTGRRGLVVAALLLCVTVLCQHVWRGGSISSASSAVEARWDAAPVHADVDSHDCSIDRVSYDELTADMFFRFYEERRPVILQYPVDADDRRNRRFEEAVQKGPLLLRHGADVITLSSGNRNSYAKRQTTVLEYMRDHVRPQDEAVPGNASWYHFGDPHHRTWEEVNSLYQPPTKFLRAMQRPALSFGFAGSGTGVPFHTHGAVFAEVLYGRKRWWLSEPAVEPRYGPDDNTLHWLRRVRPTYTPAEQQTLQECVCGRGDVLYIPSHWHHATLNVGETVFMSVFL</sequence>
<evidence type="ECO:0000256" key="1">
    <source>
        <dbReference type="SAM" id="SignalP"/>
    </source>
</evidence>
<dbReference type="AlphaFoldDB" id="A0AAW0EWV0"/>
<accession>A0AAW0EWV0</accession>
<feature type="domain" description="JmjC" evidence="2">
    <location>
        <begin position="167"/>
        <end position="291"/>
    </location>
</feature>
<feature type="chain" id="PRO_5043710018" evidence="1">
    <location>
        <begin position="28"/>
        <end position="291"/>
    </location>
</feature>
<gene>
    <name evidence="3" type="ORF">NESM_000786000</name>
</gene>
<protein>
    <submittedName>
        <fullName evidence="3">Cupin superfamily protein</fullName>
    </submittedName>
</protein>
<evidence type="ECO:0000313" key="3">
    <source>
        <dbReference type="EMBL" id="KAK7198285.1"/>
    </source>
</evidence>